<evidence type="ECO:0000259" key="1">
    <source>
        <dbReference type="Pfam" id="PF13649"/>
    </source>
</evidence>
<gene>
    <name evidence="2" type="ORF">AUP74_02344</name>
</gene>
<name>A0A1C9W9C8_9GAMM</name>
<dbReference type="RefSeq" id="WP_069947716.1">
    <property type="nucleotide sequence ID" value="NZ_CP014143.1"/>
</dbReference>
<proteinExistence type="predicted"/>
<reference evidence="3" key="1">
    <citation type="submission" date="2016-01" db="EMBL/GenBank/DDBJ databases">
        <title>Complete genome sequence of Microbulbifer sp. CCB-MM1, a halophile isolated from Matang Mangrove Forest, Perak.</title>
        <authorList>
            <person name="Moh T.H."/>
            <person name="Dinesh B."/>
            <person name="Lau N.-S."/>
            <person name="Go F."/>
            <person name="Alexander Chong S.-C."/>
        </authorList>
    </citation>
    <scope>NUCLEOTIDE SEQUENCE [LARGE SCALE GENOMIC DNA]</scope>
    <source>
        <strain evidence="3">CCB-MM1</strain>
    </source>
</reference>
<feature type="domain" description="Methyltransferase" evidence="1">
    <location>
        <begin position="64"/>
        <end position="144"/>
    </location>
</feature>
<sequence>MALVWEKRTGGSHYEVRRHGASIRLYSNGVFHSQWNERDPLKGSLWELLFLPTFFLPPERVRSVLLLGVGGGALIRLLQRFVAPEKVVGVDLDPVHLKVARNHFGVHDTELVCADARSYVSDYLSDSHNLGFDLVIDDLFGHCDGVAERAVAADETWCRQLLRLARSSGGQGASPGLVIANFGSRGELLDSAWRSAGIRQRLGGSWTAELPGYENCVLAASAAPLERRHLLRSAPAAINPSSPGCRLVSQLRRLRC</sequence>
<dbReference type="OrthoDB" id="191025at2"/>
<dbReference type="Proteomes" id="UP000095672">
    <property type="component" value="Chromosome"/>
</dbReference>
<dbReference type="STRING" id="1769779.AUP74_02344"/>
<dbReference type="PATRIC" id="fig|1769779.3.peg.2340"/>
<protein>
    <submittedName>
        <fullName evidence="2">Spermidine synthase</fullName>
    </submittedName>
</protein>
<evidence type="ECO:0000313" key="2">
    <source>
        <dbReference type="EMBL" id="AOS97752.1"/>
    </source>
</evidence>
<dbReference type="InterPro" id="IPR029063">
    <property type="entry name" value="SAM-dependent_MTases_sf"/>
</dbReference>
<dbReference type="KEGG" id="micc:AUP74_02344"/>
<organism evidence="2 3">
    <name type="scientific">Microbulbifer aggregans</name>
    <dbReference type="NCBI Taxonomy" id="1769779"/>
    <lineage>
        <taxon>Bacteria</taxon>
        <taxon>Pseudomonadati</taxon>
        <taxon>Pseudomonadota</taxon>
        <taxon>Gammaproteobacteria</taxon>
        <taxon>Cellvibrionales</taxon>
        <taxon>Microbulbiferaceae</taxon>
        <taxon>Microbulbifer</taxon>
    </lineage>
</organism>
<dbReference type="Pfam" id="PF13649">
    <property type="entry name" value="Methyltransf_25"/>
    <property type="match status" value="1"/>
</dbReference>
<accession>A0A1C9W9C8</accession>
<evidence type="ECO:0000313" key="3">
    <source>
        <dbReference type="Proteomes" id="UP000095672"/>
    </source>
</evidence>
<keyword evidence="3" id="KW-1185">Reference proteome</keyword>
<dbReference type="AlphaFoldDB" id="A0A1C9W9C8"/>
<dbReference type="Gene3D" id="3.40.50.150">
    <property type="entry name" value="Vaccinia Virus protein VP39"/>
    <property type="match status" value="1"/>
</dbReference>
<dbReference type="SUPFAM" id="SSF53335">
    <property type="entry name" value="S-adenosyl-L-methionine-dependent methyltransferases"/>
    <property type="match status" value="1"/>
</dbReference>
<dbReference type="InterPro" id="IPR041698">
    <property type="entry name" value="Methyltransf_25"/>
</dbReference>
<dbReference type="EMBL" id="CP014143">
    <property type="protein sequence ID" value="AOS97752.1"/>
    <property type="molecule type" value="Genomic_DNA"/>
</dbReference>